<evidence type="ECO:0000313" key="14">
    <source>
        <dbReference type="Proteomes" id="UP001166585"/>
    </source>
</evidence>
<dbReference type="HAMAP" id="MF_01665">
    <property type="entry name" value="HemeA_synth_type2"/>
    <property type="match status" value="1"/>
</dbReference>
<dbReference type="PANTHER" id="PTHR23289:SF2">
    <property type="entry name" value="CYTOCHROME C OXIDASE ASSEMBLY PROTEIN COX15 HOMOLOG"/>
    <property type="match status" value="1"/>
</dbReference>
<comment type="caution">
    <text evidence="13">The sequence shown here is derived from an EMBL/GenBank/DDBJ whole genome shotgun (WGS) entry which is preliminary data.</text>
</comment>
<comment type="subunit">
    <text evidence="12">Interacts with CtaB.</text>
</comment>
<evidence type="ECO:0000256" key="6">
    <source>
        <dbReference type="ARBA" id="ARBA00023002"/>
    </source>
</evidence>
<comment type="subcellular location">
    <subcellularLocation>
        <location evidence="12">Cell membrane</location>
        <topology evidence="12">Multi-pass membrane protein</topology>
    </subcellularLocation>
    <subcellularLocation>
        <location evidence="2">Membrane</location>
        <topology evidence="2">Multi-pass membrane protein</topology>
    </subcellularLocation>
</comment>
<dbReference type="Pfam" id="PF02628">
    <property type="entry name" value="COX15-CtaA"/>
    <property type="match status" value="1"/>
</dbReference>
<comment type="similarity">
    <text evidence="12">Belongs to the COX15/CtaA family. Type 2 subfamily.</text>
</comment>
<evidence type="ECO:0000256" key="7">
    <source>
        <dbReference type="ARBA" id="ARBA00023004"/>
    </source>
</evidence>
<dbReference type="EMBL" id="JAHCQH010000014">
    <property type="protein sequence ID" value="MBS9476458.1"/>
    <property type="molecule type" value="Genomic_DNA"/>
</dbReference>
<dbReference type="RefSeq" id="WP_213754294.1">
    <property type="nucleotide sequence ID" value="NZ_JAHCQH010000014.1"/>
</dbReference>
<evidence type="ECO:0000256" key="1">
    <source>
        <dbReference type="ARBA" id="ARBA00001970"/>
    </source>
</evidence>
<feature type="transmembrane region" description="Helical" evidence="12">
    <location>
        <begin position="141"/>
        <end position="160"/>
    </location>
</feature>
<gene>
    <name evidence="12" type="primary">ctaA</name>
    <name evidence="13" type="ORF">KIP89_04990</name>
</gene>
<keyword evidence="14" id="KW-1185">Reference proteome</keyword>
<keyword evidence="12" id="KW-1003">Cell membrane</keyword>
<keyword evidence="9 12" id="KW-0472">Membrane</keyword>
<dbReference type="InterPro" id="IPR023754">
    <property type="entry name" value="HemeA_Synthase_type2"/>
</dbReference>
<evidence type="ECO:0000256" key="12">
    <source>
        <dbReference type="HAMAP-Rule" id="MF_01665"/>
    </source>
</evidence>
<accession>A0ABS5R467</accession>
<comment type="cofactor">
    <cofactor evidence="1 12">
        <name>heme b</name>
        <dbReference type="ChEBI" id="CHEBI:60344"/>
    </cofactor>
</comment>
<feature type="transmembrane region" description="Helical" evidence="12">
    <location>
        <begin position="28"/>
        <end position="47"/>
    </location>
</feature>
<keyword evidence="3 12" id="KW-0812">Transmembrane</keyword>
<feature type="transmembrane region" description="Helical" evidence="12">
    <location>
        <begin position="214"/>
        <end position="238"/>
    </location>
</feature>
<dbReference type="Proteomes" id="UP001166585">
    <property type="component" value="Unassembled WGS sequence"/>
</dbReference>
<keyword evidence="7 12" id="KW-0408">Iron</keyword>
<name>A0ABS5R467_9HYPH</name>
<evidence type="ECO:0000256" key="11">
    <source>
        <dbReference type="ARBA" id="ARBA00048044"/>
    </source>
</evidence>
<comment type="function">
    <text evidence="12">Catalyzes the conversion of heme O to heme A by two successive hydroxylations of the methyl group at C8. The first hydroxylation forms heme I, the second hydroxylation results in an unstable dihydroxymethyl group, which spontaneously dehydrates, resulting in the formyl group of heme A.</text>
</comment>
<organism evidence="13 14">
    <name type="scientific">Ancylobacter radicis</name>
    <dbReference type="NCBI Taxonomy" id="2836179"/>
    <lineage>
        <taxon>Bacteria</taxon>
        <taxon>Pseudomonadati</taxon>
        <taxon>Pseudomonadota</taxon>
        <taxon>Alphaproteobacteria</taxon>
        <taxon>Hyphomicrobiales</taxon>
        <taxon>Xanthobacteraceae</taxon>
        <taxon>Ancylobacter</taxon>
    </lineage>
</organism>
<feature type="transmembrane region" description="Helical" evidence="12">
    <location>
        <begin position="278"/>
        <end position="294"/>
    </location>
</feature>
<feature type="transmembrane region" description="Helical" evidence="12">
    <location>
        <begin position="306"/>
        <end position="325"/>
    </location>
</feature>
<feature type="transmembrane region" description="Helical" evidence="12">
    <location>
        <begin position="331"/>
        <end position="351"/>
    </location>
</feature>
<dbReference type="InterPro" id="IPR003780">
    <property type="entry name" value="COX15/CtaA_fam"/>
</dbReference>
<keyword evidence="5 12" id="KW-1133">Transmembrane helix</keyword>
<dbReference type="PANTHER" id="PTHR23289">
    <property type="entry name" value="CYTOCHROME C OXIDASE ASSEMBLY PROTEIN COX15"/>
    <property type="match status" value="1"/>
</dbReference>
<evidence type="ECO:0000256" key="2">
    <source>
        <dbReference type="ARBA" id="ARBA00004141"/>
    </source>
</evidence>
<feature type="binding site" description="axial binding residue" evidence="12">
    <location>
        <position position="335"/>
    </location>
    <ligand>
        <name>heme</name>
        <dbReference type="ChEBI" id="CHEBI:30413"/>
    </ligand>
    <ligandPart>
        <name>Fe</name>
        <dbReference type="ChEBI" id="CHEBI:18248"/>
    </ligandPart>
</feature>
<protein>
    <recommendedName>
        <fullName evidence="12">Heme A synthase</fullName>
        <shortName evidence="12">HAS</shortName>
        <ecNumber evidence="12">1.17.99.9</ecNumber>
    </recommendedName>
    <alternativeName>
        <fullName evidence="12">Cytochrome aa3-controlling protein</fullName>
    </alternativeName>
</protein>
<reference evidence="13" key="1">
    <citation type="submission" date="2021-05" db="EMBL/GenBank/DDBJ databases">
        <authorList>
            <person name="Sun Q."/>
            <person name="Inoue M."/>
        </authorList>
    </citation>
    <scope>NUCLEOTIDE SEQUENCE</scope>
    <source>
        <strain evidence="13">VKM B-3255</strain>
    </source>
</reference>
<evidence type="ECO:0000313" key="13">
    <source>
        <dbReference type="EMBL" id="MBS9476458.1"/>
    </source>
</evidence>
<feature type="binding site" description="axial binding residue" evidence="12">
    <location>
        <position position="276"/>
    </location>
    <ligand>
        <name>heme</name>
        <dbReference type="ChEBI" id="CHEBI:30413"/>
    </ligand>
    <ligandPart>
        <name>Fe</name>
        <dbReference type="ChEBI" id="CHEBI:18248"/>
    </ligandPart>
</feature>
<dbReference type="EC" id="1.17.99.9" evidence="12"/>
<evidence type="ECO:0000256" key="5">
    <source>
        <dbReference type="ARBA" id="ARBA00022989"/>
    </source>
</evidence>
<proteinExistence type="inferred from homology"/>
<sequence>MALDQLSLAAGRPLPATDAGDRLRPVRIWLYAVAALIVLMVVVGGATRLTESGLSITEWKPVTGTLPPLSAAQWQVEFEKYRQIPQYIQINRGMSLDEFKYIFWWEWGHRLLGRVIGFAFLLPFLFFLWRGLIDRPLGWKLGGLFVLGGLQGAVGWWMVASGLVNRVDVSQYRLATHLTLACIILAATVAVAVSLKPARAPQVVPAWLRTNAHILLGVVVLQIFLGGLVAGLDAGLTYTTWPLMDGHLVPPMANLLVQEPAWRNVFENVLTVQFNHRLVAYVLLALALGHYLAARRAGGPARQRALLIFGLVLAQAMLGVFTLIHQVPIDIALAHQFGATIVLMAVTVHLVRVREGA</sequence>
<evidence type="ECO:0000256" key="8">
    <source>
        <dbReference type="ARBA" id="ARBA00023133"/>
    </source>
</evidence>
<comment type="pathway">
    <text evidence="10 12">Porphyrin-containing compound metabolism; heme A biosynthesis; heme A from heme O: step 1/1.</text>
</comment>
<keyword evidence="8 12" id="KW-0350">Heme biosynthesis</keyword>
<keyword evidence="6 12" id="KW-0560">Oxidoreductase</keyword>
<evidence type="ECO:0000256" key="9">
    <source>
        <dbReference type="ARBA" id="ARBA00023136"/>
    </source>
</evidence>
<keyword evidence="4 12" id="KW-0479">Metal-binding</keyword>
<feature type="transmembrane region" description="Helical" evidence="12">
    <location>
        <begin position="172"/>
        <end position="193"/>
    </location>
</feature>
<feature type="transmembrane region" description="Helical" evidence="12">
    <location>
        <begin position="111"/>
        <end position="129"/>
    </location>
</feature>
<evidence type="ECO:0000256" key="10">
    <source>
        <dbReference type="ARBA" id="ARBA00044501"/>
    </source>
</evidence>
<evidence type="ECO:0000256" key="3">
    <source>
        <dbReference type="ARBA" id="ARBA00022692"/>
    </source>
</evidence>
<comment type="catalytic activity">
    <reaction evidence="11">
        <text>Fe(II)-heme o + 2 A + H2O = Fe(II)-heme a + 2 AH2</text>
        <dbReference type="Rhea" id="RHEA:63388"/>
        <dbReference type="ChEBI" id="CHEBI:13193"/>
        <dbReference type="ChEBI" id="CHEBI:15377"/>
        <dbReference type="ChEBI" id="CHEBI:17499"/>
        <dbReference type="ChEBI" id="CHEBI:60530"/>
        <dbReference type="ChEBI" id="CHEBI:61715"/>
        <dbReference type="EC" id="1.17.99.9"/>
    </reaction>
    <physiologicalReaction direction="left-to-right" evidence="11">
        <dbReference type="Rhea" id="RHEA:63389"/>
    </physiologicalReaction>
</comment>
<evidence type="ECO:0000256" key="4">
    <source>
        <dbReference type="ARBA" id="ARBA00022723"/>
    </source>
</evidence>